<dbReference type="GO" id="GO:0046677">
    <property type="term" value="P:response to antibiotic"/>
    <property type="evidence" value="ECO:0007669"/>
    <property type="project" value="InterPro"/>
</dbReference>
<accession>A0A0R2NKC0</accession>
<name>A0A0R2NKC0_9LACO</name>
<dbReference type="PROSITE" id="PS51257">
    <property type="entry name" value="PROKAR_LIPOPROTEIN"/>
    <property type="match status" value="1"/>
</dbReference>
<feature type="domain" description="Beta-lactamase class A catalytic" evidence="2">
    <location>
        <begin position="62"/>
        <end position="261"/>
    </location>
</feature>
<dbReference type="InterPro" id="IPR045155">
    <property type="entry name" value="Beta-lactam_cat"/>
</dbReference>
<gene>
    <name evidence="3" type="ORF">IV88_GL000242</name>
</gene>
<dbReference type="Gene3D" id="3.40.710.10">
    <property type="entry name" value="DD-peptidase/beta-lactamase superfamily"/>
    <property type="match status" value="1"/>
</dbReference>
<keyword evidence="4" id="KW-1185">Reference proteome</keyword>
<dbReference type="PATRIC" id="fig|480391.4.peg.245"/>
<dbReference type="GO" id="GO:0030655">
    <property type="term" value="P:beta-lactam antibiotic catabolic process"/>
    <property type="evidence" value="ECO:0007669"/>
    <property type="project" value="InterPro"/>
</dbReference>
<feature type="signal peptide" evidence="1">
    <location>
        <begin position="1"/>
        <end position="21"/>
    </location>
</feature>
<proteinExistence type="predicted"/>
<dbReference type="EMBL" id="JQCQ01000012">
    <property type="protein sequence ID" value="KRO25298.1"/>
    <property type="molecule type" value="Genomic_DNA"/>
</dbReference>
<evidence type="ECO:0000313" key="3">
    <source>
        <dbReference type="EMBL" id="KRO25298.1"/>
    </source>
</evidence>
<dbReference type="PANTHER" id="PTHR35333">
    <property type="entry name" value="BETA-LACTAMASE"/>
    <property type="match status" value="1"/>
</dbReference>
<evidence type="ECO:0000256" key="1">
    <source>
        <dbReference type="SAM" id="SignalP"/>
    </source>
</evidence>
<dbReference type="SUPFAM" id="SSF56601">
    <property type="entry name" value="beta-lactamase/transpeptidase-like"/>
    <property type="match status" value="1"/>
</dbReference>
<dbReference type="GO" id="GO:0008800">
    <property type="term" value="F:beta-lactamase activity"/>
    <property type="evidence" value="ECO:0007669"/>
    <property type="project" value="InterPro"/>
</dbReference>
<dbReference type="PANTHER" id="PTHR35333:SF3">
    <property type="entry name" value="BETA-LACTAMASE-TYPE TRANSPEPTIDASE FOLD CONTAINING PROTEIN"/>
    <property type="match status" value="1"/>
</dbReference>
<dbReference type="Pfam" id="PF13354">
    <property type="entry name" value="Beta-lactamase2"/>
    <property type="match status" value="1"/>
</dbReference>
<dbReference type="AlphaFoldDB" id="A0A0R2NKC0"/>
<keyword evidence="1" id="KW-0732">Signal</keyword>
<feature type="chain" id="PRO_5039639215" description="Beta-lactamase class A catalytic domain-containing protein" evidence="1">
    <location>
        <begin position="22"/>
        <end position="281"/>
    </location>
</feature>
<sequence>MKFFKYILCLSIVFIAGCAPKNTHVTSAKHSQVKITKKVEYTDNTDKKVNNILKSVKDSSVGVYYESLEKHAKPAGVHENMVFYAASVAKLPVVAFVQNQINHNKLSLDTNLPYQASANQVPSAMVSGGTGVLQFKNHQAEYTISDLLKWTVRNSDNQASNQLLAQVCYKNPKEFKQFIYQTYGSKDYTKYLSAKQAGQLIKTIYHQSGPANIDLKHTDWQKSKIGKLPVDVEHKIGINDAYNHDAAIVLGKHPFVLTVMTKGWSDQKISDLAKRIYNVMS</sequence>
<comment type="caution">
    <text evidence="3">The sequence shown here is derived from an EMBL/GenBank/DDBJ whole genome shotgun (WGS) entry which is preliminary data.</text>
</comment>
<dbReference type="InterPro" id="IPR012338">
    <property type="entry name" value="Beta-lactam/transpept-like"/>
</dbReference>
<protein>
    <recommendedName>
        <fullName evidence="2">Beta-lactamase class A catalytic domain-containing protein</fullName>
    </recommendedName>
</protein>
<dbReference type="Proteomes" id="UP000051249">
    <property type="component" value="Unassembled WGS sequence"/>
</dbReference>
<reference evidence="3 4" key="1">
    <citation type="journal article" date="2015" name="Genome Announc.">
        <title>Expanding the biotechnology potential of lactobacilli through comparative genomics of 213 strains and associated genera.</title>
        <authorList>
            <person name="Sun Z."/>
            <person name="Harris H.M."/>
            <person name="McCann A."/>
            <person name="Guo C."/>
            <person name="Argimon S."/>
            <person name="Zhang W."/>
            <person name="Yang X."/>
            <person name="Jeffery I.B."/>
            <person name="Cooney J.C."/>
            <person name="Kagawa T.F."/>
            <person name="Liu W."/>
            <person name="Song Y."/>
            <person name="Salvetti E."/>
            <person name="Wrobel A."/>
            <person name="Rasinkangas P."/>
            <person name="Parkhill J."/>
            <person name="Rea M.C."/>
            <person name="O'Sullivan O."/>
            <person name="Ritari J."/>
            <person name="Douillard F.P."/>
            <person name="Paul Ross R."/>
            <person name="Yang R."/>
            <person name="Briner A.E."/>
            <person name="Felis G.E."/>
            <person name="de Vos W.M."/>
            <person name="Barrangou R."/>
            <person name="Klaenhammer T.R."/>
            <person name="Caufield P.W."/>
            <person name="Cui Y."/>
            <person name="Zhang H."/>
            <person name="O'Toole P.W."/>
        </authorList>
    </citation>
    <scope>NUCLEOTIDE SEQUENCE [LARGE SCALE GENOMIC DNA]</scope>
    <source>
        <strain evidence="3 4">DSM 23026</strain>
    </source>
</reference>
<evidence type="ECO:0000313" key="4">
    <source>
        <dbReference type="Proteomes" id="UP000051249"/>
    </source>
</evidence>
<dbReference type="InterPro" id="IPR000871">
    <property type="entry name" value="Beta-lactam_class-A"/>
</dbReference>
<dbReference type="RefSeq" id="WP_057799053.1">
    <property type="nucleotide sequence ID" value="NZ_BJZZ01000011.1"/>
</dbReference>
<organism evidence="3 4">
    <name type="scientific">Pediococcus argentinicus</name>
    <dbReference type="NCBI Taxonomy" id="480391"/>
    <lineage>
        <taxon>Bacteria</taxon>
        <taxon>Bacillati</taxon>
        <taxon>Bacillota</taxon>
        <taxon>Bacilli</taxon>
        <taxon>Lactobacillales</taxon>
        <taxon>Lactobacillaceae</taxon>
        <taxon>Pediococcus</taxon>
    </lineage>
</organism>
<evidence type="ECO:0000259" key="2">
    <source>
        <dbReference type="Pfam" id="PF13354"/>
    </source>
</evidence>